<sequence length="181" mass="18669">MTTAPERPKATRTALLATLAAGGLLLSACGGSSSGADSTTTIEETTTSTSSTSALARTNPCEQLTAANKEELGINEQGDSKELVGAVRCSWTTQNGTLTVALNPEDGIDDLNFSDGEQESYSIASKQGKIVRGSTGMDCTVAVPFDETSSISVGGLVDDIPSSCELAKKAAPMVWKNLSEE</sequence>
<name>A0A852Z3L6_9ACTN</name>
<dbReference type="EMBL" id="JACBYW010000007">
    <property type="protein sequence ID" value="NYH80349.1"/>
    <property type="molecule type" value="Genomic_DNA"/>
</dbReference>
<dbReference type="Pfam" id="PF12079">
    <property type="entry name" value="DUF3558"/>
    <property type="match status" value="1"/>
</dbReference>
<feature type="compositionally biased region" description="Low complexity" evidence="1">
    <location>
        <begin position="32"/>
        <end position="53"/>
    </location>
</feature>
<feature type="signal peptide" evidence="2">
    <location>
        <begin position="1"/>
        <end position="35"/>
    </location>
</feature>
<keyword evidence="2" id="KW-0732">Signal</keyword>
<keyword evidence="4" id="KW-1185">Reference proteome</keyword>
<dbReference type="Proteomes" id="UP000548304">
    <property type="component" value="Unassembled WGS sequence"/>
</dbReference>
<accession>A0A852Z3L6</accession>
<feature type="chain" id="PRO_5039650926" description="DUF3558 domain-containing protein" evidence="2">
    <location>
        <begin position="36"/>
        <end position="181"/>
    </location>
</feature>
<organism evidence="3 4">
    <name type="scientific">Actinopolyspora biskrensis</name>
    <dbReference type="NCBI Taxonomy" id="1470178"/>
    <lineage>
        <taxon>Bacteria</taxon>
        <taxon>Bacillati</taxon>
        <taxon>Actinomycetota</taxon>
        <taxon>Actinomycetes</taxon>
        <taxon>Actinopolysporales</taxon>
        <taxon>Actinopolysporaceae</taxon>
        <taxon>Actinopolyspora</taxon>
    </lineage>
</organism>
<comment type="caution">
    <text evidence="3">The sequence shown here is derived from an EMBL/GenBank/DDBJ whole genome shotgun (WGS) entry which is preliminary data.</text>
</comment>
<dbReference type="RefSeq" id="WP_179536709.1">
    <property type="nucleotide sequence ID" value="NZ_JACBYW010000007.1"/>
</dbReference>
<gene>
    <name evidence="3" type="ORF">FHR84_003706</name>
</gene>
<evidence type="ECO:0000256" key="2">
    <source>
        <dbReference type="SAM" id="SignalP"/>
    </source>
</evidence>
<feature type="region of interest" description="Disordered" evidence="1">
    <location>
        <begin position="32"/>
        <end position="55"/>
    </location>
</feature>
<reference evidence="3 4" key="1">
    <citation type="submission" date="2020-07" db="EMBL/GenBank/DDBJ databases">
        <title>Genomic Encyclopedia of Type Strains, Phase III (KMG-III): the genomes of soil and plant-associated and newly described type strains.</title>
        <authorList>
            <person name="Whitman W."/>
        </authorList>
    </citation>
    <scope>NUCLEOTIDE SEQUENCE [LARGE SCALE GENOMIC DNA]</scope>
    <source>
        <strain evidence="3 4">CECT 8576</strain>
    </source>
</reference>
<dbReference type="InterPro" id="IPR024520">
    <property type="entry name" value="DUF3558"/>
</dbReference>
<evidence type="ECO:0008006" key="5">
    <source>
        <dbReference type="Google" id="ProtNLM"/>
    </source>
</evidence>
<dbReference type="AlphaFoldDB" id="A0A852Z3L6"/>
<dbReference type="PROSITE" id="PS51257">
    <property type="entry name" value="PROKAR_LIPOPROTEIN"/>
    <property type="match status" value="1"/>
</dbReference>
<protein>
    <recommendedName>
        <fullName evidence="5">DUF3558 domain-containing protein</fullName>
    </recommendedName>
</protein>
<evidence type="ECO:0000313" key="4">
    <source>
        <dbReference type="Proteomes" id="UP000548304"/>
    </source>
</evidence>
<evidence type="ECO:0000313" key="3">
    <source>
        <dbReference type="EMBL" id="NYH80349.1"/>
    </source>
</evidence>
<evidence type="ECO:0000256" key="1">
    <source>
        <dbReference type="SAM" id="MobiDB-lite"/>
    </source>
</evidence>
<proteinExistence type="predicted"/>